<keyword evidence="7 12" id="KW-0479">Metal-binding</keyword>
<feature type="transmembrane region" description="Helical" evidence="12">
    <location>
        <begin position="344"/>
        <end position="369"/>
    </location>
</feature>
<evidence type="ECO:0000256" key="4">
    <source>
        <dbReference type="ARBA" id="ARBA00022475"/>
    </source>
</evidence>
<evidence type="ECO:0000256" key="7">
    <source>
        <dbReference type="ARBA" id="ARBA00022723"/>
    </source>
</evidence>
<evidence type="ECO:0000256" key="3">
    <source>
        <dbReference type="ARBA" id="ARBA00022448"/>
    </source>
</evidence>
<evidence type="ECO:0000256" key="2">
    <source>
        <dbReference type="ARBA" id="ARBA00009819"/>
    </source>
</evidence>
<evidence type="ECO:0000256" key="12">
    <source>
        <dbReference type="PIRNR" id="PIRNR006446"/>
    </source>
</evidence>
<keyword evidence="6 12" id="KW-0812">Transmembrane</keyword>
<feature type="region of interest" description="Disordered" evidence="13">
    <location>
        <begin position="463"/>
        <end position="496"/>
    </location>
</feature>
<keyword evidence="3 12" id="KW-0813">Transport</keyword>
<keyword evidence="11 12" id="KW-0472">Membrane</keyword>
<comment type="caution">
    <text evidence="14">The sequence shown here is derived from an EMBL/GenBank/DDBJ whole genome shotgun (WGS) entry which is preliminary data.</text>
</comment>
<evidence type="ECO:0000313" key="14">
    <source>
        <dbReference type="EMBL" id="NHN84018.1"/>
    </source>
</evidence>
<feature type="transmembrane region" description="Helical" evidence="12">
    <location>
        <begin position="381"/>
        <end position="403"/>
    </location>
</feature>
<evidence type="ECO:0000313" key="15">
    <source>
        <dbReference type="Proteomes" id="UP000635278"/>
    </source>
</evidence>
<organism evidence="14 15">
    <name type="scientific">Acetobacter musti</name>
    <dbReference type="NCBI Taxonomy" id="864732"/>
    <lineage>
        <taxon>Bacteria</taxon>
        <taxon>Pseudomonadati</taxon>
        <taxon>Pseudomonadota</taxon>
        <taxon>Alphaproteobacteria</taxon>
        <taxon>Acetobacterales</taxon>
        <taxon>Acetobacteraceae</taxon>
        <taxon>Acetobacter</taxon>
    </lineage>
</organism>
<dbReference type="Proteomes" id="UP000635278">
    <property type="component" value="Unassembled WGS sequence"/>
</dbReference>
<evidence type="ECO:0000256" key="13">
    <source>
        <dbReference type="SAM" id="MobiDB-lite"/>
    </source>
</evidence>
<evidence type="ECO:0000256" key="5">
    <source>
        <dbReference type="ARBA" id="ARBA00022617"/>
    </source>
</evidence>
<dbReference type="PANTHER" id="PTHR30365">
    <property type="entry name" value="CYTOCHROME D UBIQUINOL OXIDASE"/>
    <property type="match status" value="1"/>
</dbReference>
<comment type="subcellular location">
    <subcellularLocation>
        <location evidence="12">Cell inner membrane</location>
    </subcellularLocation>
    <subcellularLocation>
        <location evidence="1">Cell membrane</location>
        <topology evidence="1">Multi-pass membrane protein</topology>
    </subcellularLocation>
</comment>
<feature type="transmembrane region" description="Helical" evidence="12">
    <location>
        <begin position="241"/>
        <end position="263"/>
    </location>
</feature>
<feature type="compositionally biased region" description="Basic and acidic residues" evidence="13">
    <location>
        <begin position="463"/>
        <end position="472"/>
    </location>
</feature>
<protein>
    <submittedName>
        <fullName evidence="14">Cytochrome ubiquinol oxidase subunit I</fullName>
    </submittedName>
</protein>
<comment type="similarity">
    <text evidence="2 12">Belongs to the cytochrome ubiquinol oxidase subunit 1 family.</text>
</comment>
<proteinExistence type="inferred from homology"/>
<accession>A0ABX0JPJ8</accession>
<sequence length="496" mass="53965">MIRPKKTTHIPVFSNRSNPVTGADALFLARLQFAFTVGFHIVFPAFSIGLAAFLAVLEGLWLKTDKQVYLDLFQYWLRAFSIVFGMGVVSGLVMSYEFGTNWAQFSQKAGPILGPLLGYEVMTAFFLEAGFLGIMLFGMNKVGKKLHFFATCVVSLGTLISMSWILSSNSWMQTPRGYAIEPGTGRFIPENWWAIVFNPSFPFRLTHMALAAFLSVAFVVGGVGAWHLLRAKRSGNQPTEAVKVMFSMAMWMAAIVGPLQILAGDAHGLNTLKYQPAKIAAMEGDWNSEGYAPELLFGIPDMENEVTNYKIAIPYVGSLILTHSLSGKVPGLKDYPKDQRAPSYVVFFSFRIMILLGVLMAATGLFSLWLRRKGALWTNPLLLRAALFLTPAGFIALLCGWVTTEVGRQPFTVYGLLRTTDSVSPVPGASIGFTLAAFVAVYFIVFASGIGILLRGFAEEPHQGETGPDAHHPQRAASMASAVSDTAAAGHTGSGE</sequence>
<keyword evidence="9 12" id="KW-1133">Transmembrane helix</keyword>
<feature type="transmembrane region" description="Helical" evidence="12">
    <location>
        <begin position="146"/>
        <end position="166"/>
    </location>
</feature>
<dbReference type="Pfam" id="PF01654">
    <property type="entry name" value="Cyt_bd_oxida_I"/>
    <property type="match status" value="1"/>
</dbReference>
<keyword evidence="15" id="KW-1185">Reference proteome</keyword>
<dbReference type="EMBL" id="WOTB01000005">
    <property type="protein sequence ID" value="NHN84018.1"/>
    <property type="molecule type" value="Genomic_DNA"/>
</dbReference>
<feature type="transmembrane region" description="Helical" evidence="12">
    <location>
        <begin position="41"/>
        <end position="63"/>
    </location>
</feature>
<keyword evidence="10 12" id="KW-0408">Iron</keyword>
<evidence type="ECO:0000256" key="10">
    <source>
        <dbReference type="ARBA" id="ARBA00023004"/>
    </source>
</evidence>
<evidence type="ECO:0000256" key="1">
    <source>
        <dbReference type="ARBA" id="ARBA00004651"/>
    </source>
</evidence>
<dbReference type="InterPro" id="IPR002585">
    <property type="entry name" value="Cyt-d_ubiquinol_oxidase_su_1"/>
</dbReference>
<gene>
    <name evidence="14" type="ORF">GOB93_05090</name>
</gene>
<evidence type="ECO:0000256" key="9">
    <source>
        <dbReference type="ARBA" id="ARBA00022989"/>
    </source>
</evidence>
<dbReference type="PIRSF" id="PIRSF006446">
    <property type="entry name" value="Cyt_quinol_oxidase_1"/>
    <property type="match status" value="1"/>
</dbReference>
<evidence type="ECO:0000256" key="8">
    <source>
        <dbReference type="ARBA" id="ARBA00022982"/>
    </source>
</evidence>
<keyword evidence="5 12" id="KW-0349">Heme</keyword>
<feature type="transmembrane region" description="Helical" evidence="12">
    <location>
        <begin position="75"/>
        <end position="96"/>
    </location>
</feature>
<name>A0ABX0JPJ8_9PROT</name>
<feature type="transmembrane region" description="Helical" evidence="12">
    <location>
        <begin position="116"/>
        <end position="139"/>
    </location>
</feature>
<evidence type="ECO:0000256" key="11">
    <source>
        <dbReference type="ARBA" id="ARBA00023136"/>
    </source>
</evidence>
<evidence type="ECO:0000256" key="6">
    <source>
        <dbReference type="ARBA" id="ARBA00022692"/>
    </source>
</evidence>
<feature type="transmembrane region" description="Helical" evidence="12">
    <location>
        <begin position="431"/>
        <end position="454"/>
    </location>
</feature>
<keyword evidence="8 12" id="KW-0249">Electron transport</keyword>
<keyword evidence="4 12" id="KW-1003">Cell membrane</keyword>
<feature type="transmembrane region" description="Helical" evidence="12">
    <location>
        <begin position="208"/>
        <end position="229"/>
    </location>
</feature>
<reference evidence="14 15" key="1">
    <citation type="journal article" date="2020" name="Int. J. Syst. Evol. Microbiol.">
        <title>Novel acetic acid bacteria from cider fermentations: Acetobacter conturbans sp. nov. and Acetobacter fallax sp. nov.</title>
        <authorList>
            <person name="Sombolestani A.S."/>
            <person name="Cleenwerck I."/>
            <person name="Cnockaert M."/>
            <person name="Borremans W."/>
            <person name="Wieme A.D."/>
            <person name="De Vuyst L."/>
            <person name="Vandamme P."/>
        </authorList>
    </citation>
    <scope>NUCLEOTIDE SEQUENCE [LARGE SCALE GENOMIC DNA]</scope>
    <source>
        <strain evidence="14 15">LMG 30640</strain>
    </source>
</reference>
<dbReference type="PANTHER" id="PTHR30365:SF14">
    <property type="entry name" value="CYTOCHROME BD MENAQUINOL OXIDASE SUBUNIT I-RELATED"/>
    <property type="match status" value="1"/>
</dbReference>